<dbReference type="AlphaFoldDB" id="A0A1I4JP89"/>
<dbReference type="STRING" id="334253.SAMN04487943_10370"/>
<accession>A0A1I4JP89</accession>
<evidence type="ECO:0000313" key="2">
    <source>
        <dbReference type="Proteomes" id="UP000198565"/>
    </source>
</evidence>
<organism evidence="1 2">
    <name type="scientific">Gracilibacillus orientalis</name>
    <dbReference type="NCBI Taxonomy" id="334253"/>
    <lineage>
        <taxon>Bacteria</taxon>
        <taxon>Bacillati</taxon>
        <taxon>Bacillota</taxon>
        <taxon>Bacilli</taxon>
        <taxon>Bacillales</taxon>
        <taxon>Bacillaceae</taxon>
        <taxon>Gracilibacillus</taxon>
    </lineage>
</organism>
<dbReference type="InterPro" id="IPR038765">
    <property type="entry name" value="Papain-like_cys_pep_sf"/>
</dbReference>
<protein>
    <recommendedName>
        <fullName evidence="3">Permuted papain-like amidase enzyme, YaeF/YiiX, C92 family</fullName>
    </recommendedName>
</protein>
<dbReference type="RefSeq" id="WP_091482560.1">
    <property type="nucleotide sequence ID" value="NZ_FOTR01000003.1"/>
</dbReference>
<evidence type="ECO:0008006" key="3">
    <source>
        <dbReference type="Google" id="ProtNLM"/>
    </source>
</evidence>
<reference evidence="2" key="1">
    <citation type="submission" date="2016-10" db="EMBL/GenBank/DDBJ databases">
        <authorList>
            <person name="Varghese N."/>
            <person name="Submissions S."/>
        </authorList>
    </citation>
    <scope>NUCLEOTIDE SEQUENCE [LARGE SCALE GENOMIC DNA]</scope>
    <source>
        <strain evidence="2">CGMCC 1.4250</strain>
    </source>
</reference>
<dbReference type="EMBL" id="FOTR01000003">
    <property type="protein sequence ID" value="SFL68017.1"/>
    <property type="molecule type" value="Genomic_DNA"/>
</dbReference>
<keyword evidence="2" id="KW-1185">Reference proteome</keyword>
<dbReference type="OrthoDB" id="2080087at2"/>
<gene>
    <name evidence="1" type="ORF">SAMN04487943_10370</name>
</gene>
<dbReference type="Proteomes" id="UP000198565">
    <property type="component" value="Unassembled WGS sequence"/>
</dbReference>
<dbReference type="Gene3D" id="3.90.1720.10">
    <property type="entry name" value="endopeptidase domain like (from Nostoc punctiforme)"/>
    <property type="match status" value="1"/>
</dbReference>
<evidence type="ECO:0000313" key="1">
    <source>
        <dbReference type="EMBL" id="SFL68017.1"/>
    </source>
</evidence>
<sequence>MEFFNVWIRNGLVFVRPCVDDVRFKVYENDVWVASGLDDDGVLVTLQERKPNTILTIEYLFENKLGREHFPLISYYAIRERNYQAGDILVASDNLKSELTGYMGHSALVINENELIESPGLGPAIIRSSIKQFLDKHPVHAQFRPVQSEVGEKVAQYAIEYYQKYKLNVEKGIHKPTFSFDLSQELDDPWDKIYCSKLVWICYHFGANYTFENDHLWFSPEDLYHQLLENQDFELVYQHQNVKFLIDT</sequence>
<dbReference type="SUPFAM" id="SSF54001">
    <property type="entry name" value="Cysteine proteinases"/>
    <property type="match status" value="1"/>
</dbReference>
<name>A0A1I4JP89_9BACI</name>
<proteinExistence type="predicted"/>